<evidence type="ECO:0000313" key="1">
    <source>
        <dbReference type="Proteomes" id="UP000887580"/>
    </source>
</evidence>
<evidence type="ECO:0000313" key="2">
    <source>
        <dbReference type="WBParaSite" id="PS1159_v2.g5920.t1"/>
    </source>
</evidence>
<proteinExistence type="predicted"/>
<accession>A0AC35GJ50</accession>
<name>A0AC35GJ50_9BILA</name>
<dbReference type="WBParaSite" id="PS1159_v2.g5920.t1">
    <property type="protein sequence ID" value="PS1159_v2.g5920.t1"/>
    <property type="gene ID" value="PS1159_v2.g5920"/>
</dbReference>
<protein>
    <submittedName>
        <fullName evidence="2">Uncharacterized protein</fullName>
    </submittedName>
</protein>
<organism evidence="1 2">
    <name type="scientific">Panagrolaimus sp. PS1159</name>
    <dbReference type="NCBI Taxonomy" id="55785"/>
    <lineage>
        <taxon>Eukaryota</taxon>
        <taxon>Metazoa</taxon>
        <taxon>Ecdysozoa</taxon>
        <taxon>Nematoda</taxon>
        <taxon>Chromadorea</taxon>
        <taxon>Rhabditida</taxon>
        <taxon>Tylenchina</taxon>
        <taxon>Panagrolaimomorpha</taxon>
        <taxon>Panagrolaimoidea</taxon>
        <taxon>Panagrolaimidae</taxon>
        <taxon>Panagrolaimus</taxon>
    </lineage>
</organism>
<sequence length="52" mass="6265">HPPPFLRESSIEGRYLSNQFIKHAENERIAEEKVEEDDYYVTHSFDQISRKK</sequence>
<dbReference type="Proteomes" id="UP000887580">
    <property type="component" value="Unplaced"/>
</dbReference>
<reference evidence="2" key="1">
    <citation type="submission" date="2022-11" db="UniProtKB">
        <authorList>
            <consortium name="WormBaseParasite"/>
        </authorList>
    </citation>
    <scope>IDENTIFICATION</scope>
</reference>